<name>A0A0N1JTP3_9NEIS</name>
<dbReference type="GO" id="GO:0071111">
    <property type="term" value="F:cyclic-guanylate-specific phosphodiesterase activity"/>
    <property type="evidence" value="ECO:0007669"/>
    <property type="project" value="UniProtKB-EC"/>
</dbReference>
<organism evidence="2 3">
    <name type="scientific">Amantichitinum ursilacus</name>
    <dbReference type="NCBI Taxonomy" id="857265"/>
    <lineage>
        <taxon>Bacteria</taxon>
        <taxon>Pseudomonadati</taxon>
        <taxon>Pseudomonadota</taxon>
        <taxon>Betaproteobacteria</taxon>
        <taxon>Neisseriales</taxon>
        <taxon>Chitinibacteraceae</taxon>
        <taxon>Amantichitinum</taxon>
    </lineage>
</organism>
<reference evidence="2 3" key="1">
    <citation type="submission" date="2015-07" db="EMBL/GenBank/DDBJ databases">
        <title>Draft genome sequence of the Amantichitinum ursilacus IGB-41, a new chitin-degrading bacterium.</title>
        <authorList>
            <person name="Kirstahler P."/>
            <person name="Guenther M."/>
            <person name="Grumaz C."/>
            <person name="Rupp S."/>
            <person name="Zibek S."/>
            <person name="Sohn K."/>
        </authorList>
    </citation>
    <scope>NUCLEOTIDE SEQUENCE [LARGE SCALE GENOMIC DNA]</scope>
    <source>
        <strain evidence="2 3">IGB-41</strain>
    </source>
</reference>
<dbReference type="EC" id="3.1.4.52" evidence="2"/>
<dbReference type="EMBL" id="LAQT01000002">
    <property type="protein sequence ID" value="KPC54697.1"/>
    <property type="molecule type" value="Genomic_DNA"/>
</dbReference>
<evidence type="ECO:0000313" key="2">
    <source>
        <dbReference type="EMBL" id="KPC54697.1"/>
    </source>
</evidence>
<dbReference type="InterPro" id="IPR003607">
    <property type="entry name" value="HD/PDEase_dom"/>
</dbReference>
<evidence type="ECO:0000313" key="3">
    <source>
        <dbReference type="Proteomes" id="UP000037939"/>
    </source>
</evidence>
<dbReference type="Proteomes" id="UP000037939">
    <property type="component" value="Unassembled WGS sequence"/>
</dbReference>
<dbReference type="PANTHER" id="PTHR43155:SF2">
    <property type="entry name" value="CYCLIC DI-GMP PHOSPHODIESTERASE PA4108"/>
    <property type="match status" value="1"/>
</dbReference>
<proteinExistence type="predicted"/>
<dbReference type="RefSeq" id="WP_053936478.1">
    <property type="nucleotide sequence ID" value="NZ_LAQT01000002.1"/>
</dbReference>
<evidence type="ECO:0000259" key="1">
    <source>
        <dbReference type="PROSITE" id="PS51832"/>
    </source>
</evidence>
<keyword evidence="2" id="KW-0378">Hydrolase</keyword>
<dbReference type="CDD" id="cd00077">
    <property type="entry name" value="HDc"/>
    <property type="match status" value="1"/>
</dbReference>
<comment type="caution">
    <text evidence="2">The sequence shown here is derived from an EMBL/GenBank/DDBJ whole genome shotgun (WGS) entry which is preliminary data.</text>
</comment>
<protein>
    <submittedName>
        <fullName evidence="2">Cyclic di-GMP phosphodiesterase response regulator RpfG</fullName>
        <ecNumber evidence="2">3.1.4.52</ecNumber>
    </submittedName>
</protein>
<keyword evidence="3" id="KW-1185">Reference proteome</keyword>
<dbReference type="PANTHER" id="PTHR43155">
    <property type="entry name" value="CYCLIC DI-GMP PHOSPHODIESTERASE PA4108-RELATED"/>
    <property type="match status" value="1"/>
</dbReference>
<dbReference type="SUPFAM" id="SSF109604">
    <property type="entry name" value="HD-domain/PDEase-like"/>
    <property type="match status" value="1"/>
</dbReference>
<dbReference type="PROSITE" id="PS51832">
    <property type="entry name" value="HD_GYP"/>
    <property type="match status" value="1"/>
</dbReference>
<gene>
    <name evidence="2" type="primary">rpfG_1</name>
    <name evidence="2" type="ORF">WG78_03960</name>
</gene>
<dbReference type="InterPro" id="IPR006674">
    <property type="entry name" value="HD_domain"/>
</dbReference>
<dbReference type="STRING" id="857265.WG78_03960"/>
<dbReference type="Gene3D" id="1.10.3210.10">
    <property type="entry name" value="Hypothetical protein af1432"/>
    <property type="match status" value="1"/>
</dbReference>
<accession>A0A0N1JTP3</accession>
<feature type="domain" description="HD-GYP" evidence="1">
    <location>
        <begin position="108"/>
        <end position="302"/>
    </location>
</feature>
<dbReference type="OrthoDB" id="9780948at2"/>
<dbReference type="Pfam" id="PF01966">
    <property type="entry name" value="HD"/>
    <property type="match status" value="1"/>
</dbReference>
<dbReference type="InterPro" id="IPR037522">
    <property type="entry name" value="HD_GYP_dom"/>
</dbReference>
<sequence>MPLSSAAGDVNTHYLQRLNEVADQREVRARNDIYSDSGMKLLAAGARIDSRTSDRLLLHKLRAPLEQSLTIGDAVDASTLSRLADQVRDETPMLARLLASSDLVERFAAFGFSDTVRGVLTVMHGTDGKPLQHAILTGLLATGLAQRLQLDKETITALAWAGLLHDAGELYLSPQYQQSGYALKLADWRQLSAHPVIGYRLAKSVCGFSEAAATAIFVHHERFNGHGYPGGIRLQSVTGEVLAVAEVITSLSSRDHPLQRAEVALKLVPGEFSPALMTSVSVALNEVKDDSVPVSLDLTLADIATVQARLREATALFKACEDVPGLHAGDQVEKLYVRSRSRLQSLVQAMSSTGLGSIDSDAAWQDTPPWLRFEMGLILNEIRWRLRALARDIAMRAHLLPDLAGDALAPVVQALDRP</sequence>
<dbReference type="AlphaFoldDB" id="A0A0N1JTP3"/>